<sequence length="100" mass="11583">MRVLIVDSTTLQSYDFSYQALDVPCHPQKYDGFKVWIPVRGKQAVAYADYDFILYDTDDPFRVAELPLCELSACHRIWIEGAREPGEAYINEQFEAFPID</sequence>
<comment type="caution">
    <text evidence="1">The sequence shown here is derived from an EMBL/GenBank/DDBJ whole genome shotgun (WGS) entry which is preliminary data.</text>
</comment>
<reference evidence="2" key="1">
    <citation type="journal article" date="2019" name="Int. J. Syst. Evol. Microbiol.">
        <title>The Global Catalogue of Microorganisms (GCM) 10K type strain sequencing project: providing services to taxonomists for standard genome sequencing and annotation.</title>
        <authorList>
            <consortium name="The Broad Institute Genomics Platform"/>
            <consortium name="The Broad Institute Genome Sequencing Center for Infectious Disease"/>
            <person name="Wu L."/>
            <person name="Ma J."/>
        </authorList>
    </citation>
    <scope>NUCLEOTIDE SEQUENCE [LARGE SCALE GENOMIC DNA]</scope>
    <source>
        <strain evidence="2">CCM 8702</strain>
    </source>
</reference>
<dbReference type="Proteomes" id="UP000605427">
    <property type="component" value="Unassembled WGS sequence"/>
</dbReference>
<accession>A0ABQ1ZQI2</accession>
<proteinExistence type="predicted"/>
<keyword evidence="2" id="KW-1185">Reference proteome</keyword>
<organism evidence="1 2">
    <name type="scientific">Saccharibacillus endophyticus</name>
    <dbReference type="NCBI Taxonomy" id="2060666"/>
    <lineage>
        <taxon>Bacteria</taxon>
        <taxon>Bacillati</taxon>
        <taxon>Bacillota</taxon>
        <taxon>Bacilli</taxon>
        <taxon>Bacillales</taxon>
        <taxon>Paenibacillaceae</taxon>
        <taxon>Saccharibacillus</taxon>
    </lineage>
</organism>
<name>A0ABQ1ZQI2_9BACL</name>
<evidence type="ECO:0000313" key="2">
    <source>
        <dbReference type="Proteomes" id="UP000605427"/>
    </source>
</evidence>
<gene>
    <name evidence="1" type="ORF">GCM10007362_08920</name>
</gene>
<evidence type="ECO:0000313" key="1">
    <source>
        <dbReference type="EMBL" id="GGH71626.1"/>
    </source>
</evidence>
<dbReference type="EMBL" id="BMDD01000001">
    <property type="protein sequence ID" value="GGH71626.1"/>
    <property type="molecule type" value="Genomic_DNA"/>
</dbReference>
<protein>
    <submittedName>
        <fullName evidence="1">Uncharacterized protein</fullName>
    </submittedName>
</protein>